<dbReference type="eggNOG" id="COG0438">
    <property type="taxonomic scope" value="Bacteria"/>
</dbReference>
<organism evidence="1 2">
    <name type="scientific">Sorangium cellulosum (strain So ce56)</name>
    <name type="common">Polyangium cellulosum (strain So ce56)</name>
    <dbReference type="NCBI Taxonomy" id="448385"/>
    <lineage>
        <taxon>Bacteria</taxon>
        <taxon>Pseudomonadati</taxon>
        <taxon>Myxococcota</taxon>
        <taxon>Polyangia</taxon>
        <taxon>Polyangiales</taxon>
        <taxon>Polyangiaceae</taxon>
        <taxon>Sorangium</taxon>
    </lineage>
</organism>
<dbReference type="Gene3D" id="3.40.50.300">
    <property type="entry name" value="P-loop containing nucleotide triphosphate hydrolases"/>
    <property type="match status" value="1"/>
</dbReference>
<dbReference type="PANTHER" id="PTHR36451">
    <property type="entry name" value="PAPS-DEPENDENT SULFOTRANSFERASE STF3"/>
    <property type="match status" value="1"/>
</dbReference>
<protein>
    <recommendedName>
        <fullName evidence="3">Sulfotransferase</fullName>
    </recommendedName>
</protein>
<dbReference type="SUPFAM" id="SSF52540">
    <property type="entry name" value="P-loop containing nucleoside triphosphate hydrolases"/>
    <property type="match status" value="1"/>
</dbReference>
<dbReference type="InterPro" id="IPR052736">
    <property type="entry name" value="Stf3_sulfotransferase"/>
</dbReference>
<evidence type="ECO:0000313" key="1">
    <source>
        <dbReference type="EMBL" id="CAN94161.1"/>
    </source>
</evidence>
<dbReference type="KEGG" id="scl:sce4001"/>
<keyword evidence="2" id="KW-1185">Reference proteome</keyword>
<dbReference type="HOGENOM" id="CLU_053496_0_0_7"/>
<name>A9EQN2_SORC5</name>
<dbReference type="PANTHER" id="PTHR36451:SF1">
    <property type="entry name" value="OMEGA-HYDROXY-BETA-DIHYDROMENAQUINONE-9 SULFOTRANSFERASE STF3"/>
    <property type="match status" value="1"/>
</dbReference>
<dbReference type="Proteomes" id="UP000002139">
    <property type="component" value="Chromosome"/>
</dbReference>
<evidence type="ECO:0008006" key="3">
    <source>
        <dbReference type="Google" id="ProtNLM"/>
    </source>
</evidence>
<reference evidence="1 2" key="1">
    <citation type="journal article" date="2007" name="Nat. Biotechnol.">
        <title>Complete genome sequence of the myxobacterium Sorangium cellulosum.</title>
        <authorList>
            <person name="Schneiker S."/>
            <person name="Perlova O."/>
            <person name="Kaiser O."/>
            <person name="Gerth K."/>
            <person name="Alici A."/>
            <person name="Altmeyer M.O."/>
            <person name="Bartels D."/>
            <person name="Bekel T."/>
            <person name="Beyer S."/>
            <person name="Bode E."/>
            <person name="Bode H.B."/>
            <person name="Bolten C.J."/>
            <person name="Choudhuri J.V."/>
            <person name="Doss S."/>
            <person name="Elnakady Y.A."/>
            <person name="Frank B."/>
            <person name="Gaigalat L."/>
            <person name="Goesmann A."/>
            <person name="Groeger C."/>
            <person name="Gross F."/>
            <person name="Jelsbak L."/>
            <person name="Jelsbak L."/>
            <person name="Kalinowski J."/>
            <person name="Kegler C."/>
            <person name="Knauber T."/>
            <person name="Konietzny S."/>
            <person name="Kopp M."/>
            <person name="Krause L."/>
            <person name="Krug D."/>
            <person name="Linke B."/>
            <person name="Mahmud T."/>
            <person name="Martinez-Arias R."/>
            <person name="McHardy A.C."/>
            <person name="Merai M."/>
            <person name="Meyer F."/>
            <person name="Mormann S."/>
            <person name="Munoz-Dorado J."/>
            <person name="Perez J."/>
            <person name="Pradella S."/>
            <person name="Rachid S."/>
            <person name="Raddatz G."/>
            <person name="Rosenau F."/>
            <person name="Rueckert C."/>
            <person name="Sasse F."/>
            <person name="Scharfe M."/>
            <person name="Schuster S.C."/>
            <person name="Suen G."/>
            <person name="Treuner-Lange A."/>
            <person name="Velicer G.J."/>
            <person name="Vorholter F.-J."/>
            <person name="Weissman K.J."/>
            <person name="Welch R.D."/>
            <person name="Wenzel S.C."/>
            <person name="Whitworth D.E."/>
            <person name="Wilhelm S."/>
            <person name="Wittmann C."/>
            <person name="Bloecker H."/>
            <person name="Puehler A."/>
            <person name="Mueller R."/>
        </authorList>
    </citation>
    <scope>NUCLEOTIDE SEQUENCE [LARGE SCALE GENOMIC DNA]</scope>
    <source>
        <strain evidence="2">So ce56</strain>
    </source>
</reference>
<accession>A9EQN2</accession>
<dbReference type="EMBL" id="AM746676">
    <property type="protein sequence ID" value="CAN94161.1"/>
    <property type="molecule type" value="Genomic_DNA"/>
</dbReference>
<dbReference type="AlphaFoldDB" id="A9EQN2"/>
<proteinExistence type="predicted"/>
<evidence type="ECO:0000313" key="2">
    <source>
        <dbReference type="Proteomes" id="UP000002139"/>
    </source>
</evidence>
<dbReference type="InterPro" id="IPR027417">
    <property type="entry name" value="P-loop_NTPase"/>
</dbReference>
<gene>
    <name evidence="1" type="ordered locus">sce4001</name>
</gene>
<sequence>MGRSALRALAPLDVDVLSERARRRTGLIDPGEGWFWEGLRVLSASLEDEADLALLGRLGFGDEIERQIANRLLLREDVRREPRIAEQRTPRPVFIVGYPRTGTTLLHNLMILHPDAHAPRFWRLQAPSPPVRPEDEARDPRRAAARRRVRFAHAVCPIFATIHELSADGPEECVFLMQNTLLPCVRAETPSYRRWALAQDLVPDYQHHRRQLQVLQWGCPEGRWVLKSPFHLPAIAALLQVYPDACVVMTHRDPLRVVPSFCSLVAAARAMHQRRVEPRAVGPGALELLGAMMDRFLEARARLDPARFFDASYEELTADPAGLVRRIHERFGLGFDGAASARIEGWMREHPQHRCGVHRYTLDEFGLTEREVLDRFGGYLERFGELAAGKRGRS</sequence>
<dbReference type="STRING" id="448385.sce4001"/>
<dbReference type="Pfam" id="PF13469">
    <property type="entry name" value="Sulfotransfer_3"/>
    <property type="match status" value="1"/>
</dbReference>